<sequence length="958" mass="101229">MAMLDLGTLKIDVLVTSGEANQKFDELKNKSKGTAESVKTDWNKVAADMVKTGTALTKYITLPVLAAAAASVKYASDMTETTNKVSVVFGKNADAIGRWSDSSLKYMGLAKETAMDMAASFGDLGSSMGIVDDKNYEMSTSLVQLAADMASFKNISAERAQEALAGVYTGETEALKGLGIVMTDANLEAFALTQNTGKQYSEMTQAEKVALRYQYVMQASSNAMGDFARTSDGTANQTRMLKESLKETATEFGEVLAPAANDVVHMLNELLDKIKSMNPEAQKTVVTIALIAAGVGPLLVLIGKGIKAYNDIAKAVAAANIKMQASAGVIGLVSLALGLVTAAVIAGIANYKELTKAAEDLSTANKKASDSIKTSKTTLDSTLVSISASAQMAQSYCDRLDELTAAETLTNAQRAEAKYLVDQLNATYPDLNASIDENTGKIIGGTTAIRDQITAMQEQATAQAYLDQYNAVLTAHADLLYAAAAAETEKGMIEESNNAIAEEMISLAEQFQAATGSSISAMAELDAVQQTTLLSGNDAALTMLGTYMRLDGELNDNKISMRALDRELTNNATATAAAKNEVDIATRTYEGLTGASKDLTNASTETGDALTDTGDAAAEASVKVKDYTDETINNLERLAPAVKMSAAEATANLVANNAEMTTWMSNLSALVDKGMDEGVVAKLYELGPNFRSVVADLVDSTPEEMQAFEDALGASGDFSGMKFKTGVENGTADVTETLSSKKSEVDTWTRETTSTVAAAVDNGIIAKLNSIVPAYSKVIAALIAVNASQMAQFATGMRDGGTLAAVNFYEGAKIATESRYQQFYLLGYRAGLKYKQGYNDGTEVASPSRAAIRSVGYWVEGIEVATKAGLGRIRRAALEAAAVQVDTAKSAFQKTPKILSGALPSTPAVTHVSTSTSTTTRTIGKVEQNNTYLTKPLSPYELYQQQQINSKTLAEAIS</sequence>
<organism evidence="2">
    <name type="scientific">bioreactor metagenome</name>
    <dbReference type="NCBI Taxonomy" id="1076179"/>
    <lineage>
        <taxon>unclassified sequences</taxon>
        <taxon>metagenomes</taxon>
        <taxon>ecological metagenomes</taxon>
    </lineage>
</organism>
<reference evidence="2" key="1">
    <citation type="submission" date="2019-08" db="EMBL/GenBank/DDBJ databases">
        <authorList>
            <person name="Kucharzyk K."/>
            <person name="Murdoch R.W."/>
            <person name="Higgins S."/>
            <person name="Loffler F."/>
        </authorList>
    </citation>
    <scope>NUCLEOTIDE SEQUENCE</scope>
</reference>
<keyword evidence="1" id="KW-1133">Transmembrane helix</keyword>
<accession>A0A644VUI9</accession>
<feature type="transmembrane region" description="Helical" evidence="1">
    <location>
        <begin position="327"/>
        <end position="349"/>
    </location>
</feature>
<keyword evidence="1" id="KW-0812">Transmembrane</keyword>
<dbReference type="AlphaFoldDB" id="A0A644VUI9"/>
<comment type="caution">
    <text evidence="2">The sequence shown here is derived from an EMBL/GenBank/DDBJ whole genome shotgun (WGS) entry which is preliminary data.</text>
</comment>
<proteinExistence type="predicted"/>
<evidence type="ECO:0000313" key="2">
    <source>
        <dbReference type="EMBL" id="MPL94033.1"/>
    </source>
</evidence>
<feature type="transmembrane region" description="Helical" evidence="1">
    <location>
        <begin position="285"/>
        <end position="306"/>
    </location>
</feature>
<keyword evidence="1" id="KW-0472">Membrane</keyword>
<evidence type="ECO:0008006" key="3">
    <source>
        <dbReference type="Google" id="ProtNLM"/>
    </source>
</evidence>
<dbReference type="EMBL" id="VSSQ01000412">
    <property type="protein sequence ID" value="MPL94033.1"/>
    <property type="molecule type" value="Genomic_DNA"/>
</dbReference>
<name>A0A644VUI9_9ZZZZ</name>
<gene>
    <name evidence="2" type="ORF">SDC9_40181</name>
</gene>
<protein>
    <recommendedName>
        <fullName evidence="3">Phage tail tape measure protein domain-containing protein</fullName>
    </recommendedName>
</protein>
<evidence type="ECO:0000256" key="1">
    <source>
        <dbReference type="SAM" id="Phobius"/>
    </source>
</evidence>